<feature type="region of interest" description="Disordered" evidence="1">
    <location>
        <begin position="27"/>
        <end position="116"/>
    </location>
</feature>
<gene>
    <name evidence="2" type="ORF">H0235_000637</name>
</gene>
<proteinExistence type="predicted"/>
<feature type="region of interest" description="Disordered" evidence="1">
    <location>
        <begin position="133"/>
        <end position="155"/>
    </location>
</feature>
<dbReference type="PRINTS" id="PR01217">
    <property type="entry name" value="PRICHEXTENSN"/>
</dbReference>
<sequence>MGKTPLCTDAAGPVAGGATADKYVSGQHHGVADYGEPRHCIPRHHHHHQPPPLPPPPPPPPASPPASPSPPPSPPLPSPSPSPPPPPSLLPPSLEPARNCSKEAAAAGPRCLSGYMPQRESQSLNIYTPSYESQTDSFTANNETPVDLGPCVKLK</sequence>
<evidence type="ECO:0000256" key="1">
    <source>
        <dbReference type="SAM" id="MobiDB-lite"/>
    </source>
</evidence>
<feature type="compositionally biased region" description="Polar residues" evidence="1">
    <location>
        <begin position="133"/>
        <end position="144"/>
    </location>
</feature>
<protein>
    <submittedName>
        <fullName evidence="2">Uncharacterized protein</fullName>
    </submittedName>
</protein>
<dbReference type="AlphaFoldDB" id="A0A834UG07"/>
<evidence type="ECO:0000313" key="2">
    <source>
        <dbReference type="EMBL" id="KAF7438246.1"/>
    </source>
</evidence>
<accession>A0A834UG07</accession>
<name>A0A834UG07_VESPE</name>
<organism evidence="2 3">
    <name type="scientific">Vespula pensylvanica</name>
    <name type="common">Western yellow jacket</name>
    <name type="synonym">Wasp</name>
    <dbReference type="NCBI Taxonomy" id="30213"/>
    <lineage>
        <taxon>Eukaryota</taxon>
        <taxon>Metazoa</taxon>
        <taxon>Ecdysozoa</taxon>
        <taxon>Arthropoda</taxon>
        <taxon>Hexapoda</taxon>
        <taxon>Insecta</taxon>
        <taxon>Pterygota</taxon>
        <taxon>Neoptera</taxon>
        <taxon>Endopterygota</taxon>
        <taxon>Hymenoptera</taxon>
        <taxon>Apocrita</taxon>
        <taxon>Aculeata</taxon>
        <taxon>Vespoidea</taxon>
        <taxon>Vespidae</taxon>
        <taxon>Vespinae</taxon>
        <taxon>Vespula</taxon>
    </lineage>
</organism>
<comment type="caution">
    <text evidence="2">The sequence shown here is derived from an EMBL/GenBank/DDBJ whole genome shotgun (WGS) entry which is preliminary data.</text>
</comment>
<dbReference type="Proteomes" id="UP000600918">
    <property type="component" value="Unassembled WGS sequence"/>
</dbReference>
<keyword evidence="3" id="KW-1185">Reference proteome</keyword>
<reference evidence="2" key="1">
    <citation type="journal article" date="2020" name="G3 (Bethesda)">
        <title>High-Quality Assemblies for Three Invasive Social Wasps from the &lt;i&gt;Vespula&lt;/i&gt; Genus.</title>
        <authorList>
            <person name="Harrop T.W.R."/>
            <person name="Guhlin J."/>
            <person name="McLaughlin G.M."/>
            <person name="Permina E."/>
            <person name="Stockwell P."/>
            <person name="Gilligan J."/>
            <person name="Le Lec M.F."/>
            <person name="Gruber M.A.M."/>
            <person name="Quinn O."/>
            <person name="Lovegrove M."/>
            <person name="Duncan E.J."/>
            <person name="Remnant E.J."/>
            <person name="Van Eeckhoven J."/>
            <person name="Graham B."/>
            <person name="Knapp R.A."/>
            <person name="Langford K.W."/>
            <person name="Kronenberg Z."/>
            <person name="Press M.O."/>
            <person name="Eacker S.M."/>
            <person name="Wilson-Rankin E.E."/>
            <person name="Purcell J."/>
            <person name="Lester P.J."/>
            <person name="Dearden P.K."/>
        </authorList>
    </citation>
    <scope>NUCLEOTIDE SEQUENCE</scope>
    <source>
        <strain evidence="2">Volc-1</strain>
    </source>
</reference>
<feature type="compositionally biased region" description="Basic residues" evidence="1">
    <location>
        <begin position="40"/>
        <end position="49"/>
    </location>
</feature>
<evidence type="ECO:0000313" key="3">
    <source>
        <dbReference type="Proteomes" id="UP000600918"/>
    </source>
</evidence>
<feature type="compositionally biased region" description="Pro residues" evidence="1">
    <location>
        <begin position="50"/>
        <end position="94"/>
    </location>
</feature>
<dbReference type="EMBL" id="JACSDY010000001">
    <property type="protein sequence ID" value="KAF7438246.1"/>
    <property type="molecule type" value="Genomic_DNA"/>
</dbReference>